<evidence type="ECO:0000313" key="6">
    <source>
        <dbReference type="EMBL" id="CAA9518731.1"/>
    </source>
</evidence>
<organism evidence="6">
    <name type="scientific">uncultured Solirubrobacteraceae bacterium</name>
    <dbReference type="NCBI Taxonomy" id="1162706"/>
    <lineage>
        <taxon>Bacteria</taxon>
        <taxon>Bacillati</taxon>
        <taxon>Actinomycetota</taxon>
        <taxon>Thermoleophilia</taxon>
        <taxon>Solirubrobacterales</taxon>
        <taxon>Solirubrobacteraceae</taxon>
        <taxon>environmental samples</taxon>
    </lineage>
</organism>
<name>A0A6J4TAN0_9ACTN</name>
<accession>A0A6J4TAN0</accession>
<gene>
    <name evidence="6" type="ORF">AVDCRST_MAG67-3223</name>
</gene>
<proteinExistence type="predicted"/>
<dbReference type="InterPro" id="IPR009057">
    <property type="entry name" value="Homeodomain-like_sf"/>
</dbReference>
<evidence type="ECO:0000256" key="2">
    <source>
        <dbReference type="ARBA" id="ARBA00023125"/>
    </source>
</evidence>
<feature type="domain" description="HTH tetR-type" evidence="5">
    <location>
        <begin position="14"/>
        <end position="72"/>
    </location>
</feature>
<dbReference type="GO" id="GO:0003700">
    <property type="term" value="F:DNA-binding transcription factor activity"/>
    <property type="evidence" value="ECO:0007669"/>
    <property type="project" value="TreeGrafter"/>
</dbReference>
<dbReference type="InterPro" id="IPR050109">
    <property type="entry name" value="HTH-type_TetR-like_transc_reg"/>
</dbReference>
<dbReference type="PROSITE" id="PS50977">
    <property type="entry name" value="HTH_TETR_2"/>
    <property type="match status" value="1"/>
</dbReference>
<sequence>MPDSTTDRRRATAERNVDAILDAAVTLLERGTGANISAVAEHAGVSRVTVYAHFPTREALLAAVLQRAVNHARGALEAADPHTGPAVEALERIIAVAWRELDRNRAIAQATADHLASTDVLRTHDAAIQPIRELIERGQADGAFRTDLPTDWLVASFFALLHACGDHVRTGRMTATQAPEILATTIRDLFTAGGPKPATPA</sequence>
<keyword evidence="2 4" id="KW-0238">DNA-binding</keyword>
<evidence type="ECO:0000256" key="3">
    <source>
        <dbReference type="ARBA" id="ARBA00023163"/>
    </source>
</evidence>
<keyword evidence="1" id="KW-0805">Transcription regulation</keyword>
<dbReference type="Pfam" id="PF00440">
    <property type="entry name" value="TetR_N"/>
    <property type="match status" value="1"/>
</dbReference>
<dbReference type="InterPro" id="IPR036271">
    <property type="entry name" value="Tet_transcr_reg_TetR-rel_C_sf"/>
</dbReference>
<evidence type="ECO:0000259" key="5">
    <source>
        <dbReference type="PROSITE" id="PS50977"/>
    </source>
</evidence>
<feature type="DNA-binding region" description="H-T-H motif" evidence="4">
    <location>
        <begin position="35"/>
        <end position="54"/>
    </location>
</feature>
<dbReference type="AlphaFoldDB" id="A0A6J4TAN0"/>
<dbReference type="Gene3D" id="1.10.357.10">
    <property type="entry name" value="Tetracycline Repressor, domain 2"/>
    <property type="match status" value="1"/>
</dbReference>
<dbReference type="SUPFAM" id="SSF46689">
    <property type="entry name" value="Homeodomain-like"/>
    <property type="match status" value="1"/>
</dbReference>
<dbReference type="PANTHER" id="PTHR30055:SF234">
    <property type="entry name" value="HTH-TYPE TRANSCRIPTIONAL REGULATOR BETI"/>
    <property type="match status" value="1"/>
</dbReference>
<evidence type="ECO:0000256" key="1">
    <source>
        <dbReference type="ARBA" id="ARBA00023015"/>
    </source>
</evidence>
<dbReference type="PANTHER" id="PTHR30055">
    <property type="entry name" value="HTH-TYPE TRANSCRIPTIONAL REGULATOR RUTR"/>
    <property type="match status" value="1"/>
</dbReference>
<keyword evidence="3" id="KW-0804">Transcription</keyword>
<dbReference type="SUPFAM" id="SSF48498">
    <property type="entry name" value="Tetracyclin repressor-like, C-terminal domain"/>
    <property type="match status" value="1"/>
</dbReference>
<dbReference type="EMBL" id="CADCVQ010000137">
    <property type="protein sequence ID" value="CAA9518731.1"/>
    <property type="molecule type" value="Genomic_DNA"/>
</dbReference>
<evidence type="ECO:0000256" key="4">
    <source>
        <dbReference type="PROSITE-ProRule" id="PRU00335"/>
    </source>
</evidence>
<dbReference type="GO" id="GO:0000976">
    <property type="term" value="F:transcription cis-regulatory region binding"/>
    <property type="evidence" value="ECO:0007669"/>
    <property type="project" value="TreeGrafter"/>
</dbReference>
<dbReference type="InterPro" id="IPR001647">
    <property type="entry name" value="HTH_TetR"/>
</dbReference>
<protein>
    <recommendedName>
        <fullName evidence="5">HTH tetR-type domain-containing protein</fullName>
    </recommendedName>
</protein>
<reference evidence="6" key="1">
    <citation type="submission" date="2020-02" db="EMBL/GenBank/DDBJ databases">
        <authorList>
            <person name="Meier V. D."/>
        </authorList>
    </citation>
    <scope>NUCLEOTIDE SEQUENCE</scope>
    <source>
        <strain evidence="6">AVDCRST_MAG67</strain>
    </source>
</reference>